<proteinExistence type="predicted"/>
<dbReference type="Proteomes" id="UP001551675">
    <property type="component" value="Unassembled WGS sequence"/>
</dbReference>
<gene>
    <name evidence="1" type="ORF">AB0I59_26385</name>
</gene>
<comment type="caution">
    <text evidence="1">The sequence shown here is derived from an EMBL/GenBank/DDBJ whole genome shotgun (WGS) entry which is preliminary data.</text>
</comment>
<protein>
    <submittedName>
        <fullName evidence="1">Uncharacterized protein</fullName>
    </submittedName>
</protein>
<dbReference type="EMBL" id="JBFALK010000015">
    <property type="protein sequence ID" value="MEV0972142.1"/>
    <property type="molecule type" value="Genomic_DNA"/>
</dbReference>
<organism evidence="1 2">
    <name type="scientific">Microtetraspora glauca</name>
    <dbReference type="NCBI Taxonomy" id="1996"/>
    <lineage>
        <taxon>Bacteria</taxon>
        <taxon>Bacillati</taxon>
        <taxon>Actinomycetota</taxon>
        <taxon>Actinomycetes</taxon>
        <taxon>Streptosporangiales</taxon>
        <taxon>Streptosporangiaceae</taxon>
        <taxon>Microtetraspora</taxon>
    </lineage>
</organism>
<accession>A0ABV3GKV5</accession>
<dbReference type="RefSeq" id="WP_061254489.1">
    <property type="nucleotide sequence ID" value="NZ_JBFALK010000015.1"/>
</dbReference>
<name>A0ABV3GKV5_MICGL</name>
<reference evidence="1 2" key="1">
    <citation type="submission" date="2024-06" db="EMBL/GenBank/DDBJ databases">
        <title>The Natural Products Discovery Center: Release of the First 8490 Sequenced Strains for Exploring Actinobacteria Biosynthetic Diversity.</title>
        <authorList>
            <person name="Kalkreuter E."/>
            <person name="Kautsar S.A."/>
            <person name="Yang D."/>
            <person name="Bader C.D."/>
            <person name="Teijaro C.N."/>
            <person name="Fluegel L."/>
            <person name="Davis C.M."/>
            <person name="Simpson J.R."/>
            <person name="Lauterbach L."/>
            <person name="Steele A.D."/>
            <person name="Gui C."/>
            <person name="Meng S."/>
            <person name="Li G."/>
            <person name="Viehrig K."/>
            <person name="Ye F."/>
            <person name="Su P."/>
            <person name="Kiefer A.F."/>
            <person name="Nichols A."/>
            <person name="Cepeda A.J."/>
            <person name="Yan W."/>
            <person name="Fan B."/>
            <person name="Jiang Y."/>
            <person name="Adhikari A."/>
            <person name="Zheng C.-J."/>
            <person name="Schuster L."/>
            <person name="Cowan T.M."/>
            <person name="Smanski M.J."/>
            <person name="Chevrette M.G."/>
            <person name="De Carvalho L.P.S."/>
            <person name="Shen B."/>
        </authorList>
    </citation>
    <scope>NUCLEOTIDE SEQUENCE [LARGE SCALE GENOMIC DNA]</scope>
    <source>
        <strain evidence="1 2">NPDC050100</strain>
    </source>
</reference>
<evidence type="ECO:0000313" key="2">
    <source>
        <dbReference type="Proteomes" id="UP001551675"/>
    </source>
</evidence>
<keyword evidence="2" id="KW-1185">Reference proteome</keyword>
<sequence>MTHATGSHVVKGLQERAARALPAEHVEHAVACNDDVRHSRPRSGSAPAAAVAAEQSAARVVGEAAVMGAGVQVLVPGASERAEGLELDAARPGNP</sequence>
<evidence type="ECO:0000313" key="1">
    <source>
        <dbReference type="EMBL" id="MEV0972142.1"/>
    </source>
</evidence>